<dbReference type="EMBL" id="CP094970">
    <property type="protein sequence ID" value="UYM07780.1"/>
    <property type="molecule type" value="Genomic_DNA"/>
</dbReference>
<keyword evidence="6" id="KW-1185">Reference proteome</keyword>
<dbReference type="InterPro" id="IPR029052">
    <property type="entry name" value="Metallo-depent_PP-like"/>
</dbReference>
<dbReference type="CDD" id="cd10283">
    <property type="entry name" value="MnuA_DNase1-like"/>
    <property type="match status" value="1"/>
</dbReference>
<dbReference type="GO" id="GO:0008253">
    <property type="term" value="F:5'-nucleotidase activity"/>
    <property type="evidence" value="ECO:0007669"/>
    <property type="project" value="TreeGrafter"/>
</dbReference>
<evidence type="ECO:0000313" key="5">
    <source>
        <dbReference type="EMBL" id="UYM07780.1"/>
    </source>
</evidence>
<organism evidence="5 6">
    <name type="scientific">Solicola gregarius</name>
    <dbReference type="NCBI Taxonomy" id="2908642"/>
    <lineage>
        <taxon>Bacteria</taxon>
        <taxon>Bacillati</taxon>
        <taxon>Actinomycetota</taxon>
        <taxon>Actinomycetes</taxon>
        <taxon>Propionibacteriales</taxon>
        <taxon>Nocardioidaceae</taxon>
        <taxon>Solicola</taxon>
    </lineage>
</organism>
<dbReference type="Pfam" id="PF03372">
    <property type="entry name" value="Exo_endo_phos"/>
    <property type="match status" value="1"/>
</dbReference>
<evidence type="ECO:0000313" key="6">
    <source>
        <dbReference type="Proteomes" id="UP001164390"/>
    </source>
</evidence>
<dbReference type="SUPFAM" id="SSF56300">
    <property type="entry name" value="Metallo-dependent phosphatases"/>
    <property type="match status" value="1"/>
</dbReference>
<accession>A0AA46TM41</accession>
<proteinExistence type="predicted"/>
<dbReference type="Gene3D" id="3.60.10.10">
    <property type="entry name" value="Endonuclease/exonuclease/phosphatase"/>
    <property type="match status" value="1"/>
</dbReference>
<keyword evidence="1" id="KW-0732">Signal</keyword>
<dbReference type="SUPFAM" id="SSF55816">
    <property type="entry name" value="5'-nucleotidase (syn. UDP-sugar hydrolase), C-terminal domain"/>
    <property type="match status" value="1"/>
</dbReference>
<protein>
    <submittedName>
        <fullName evidence="5">5'-nucleotidase C-terminal domain-containing protein</fullName>
    </submittedName>
</protein>
<evidence type="ECO:0000259" key="2">
    <source>
        <dbReference type="Pfam" id="PF00149"/>
    </source>
</evidence>
<dbReference type="GO" id="GO:0008768">
    <property type="term" value="F:UDP-sugar diphosphatase activity"/>
    <property type="evidence" value="ECO:0007669"/>
    <property type="project" value="TreeGrafter"/>
</dbReference>
<dbReference type="InterPro" id="IPR005135">
    <property type="entry name" value="Endo/exonuclease/phosphatase"/>
</dbReference>
<dbReference type="InterPro" id="IPR036691">
    <property type="entry name" value="Endo/exonu/phosph_ase_sf"/>
</dbReference>
<dbReference type="AlphaFoldDB" id="A0AA46TM41"/>
<dbReference type="Gene3D" id="3.60.21.10">
    <property type="match status" value="1"/>
</dbReference>
<dbReference type="Pfam" id="PF02872">
    <property type="entry name" value="5_nucleotid_C"/>
    <property type="match status" value="1"/>
</dbReference>
<dbReference type="PROSITE" id="PS00430">
    <property type="entry name" value="TONB_DEPENDENT_REC_1"/>
    <property type="match status" value="1"/>
</dbReference>
<gene>
    <name evidence="5" type="ORF">L0C25_12135</name>
</gene>
<dbReference type="Proteomes" id="UP001164390">
    <property type="component" value="Chromosome"/>
</dbReference>
<dbReference type="GO" id="GO:0009166">
    <property type="term" value="P:nucleotide catabolic process"/>
    <property type="evidence" value="ECO:0007669"/>
    <property type="project" value="InterPro"/>
</dbReference>
<dbReference type="Gene3D" id="3.90.780.10">
    <property type="entry name" value="5'-Nucleotidase, C-terminal domain"/>
    <property type="match status" value="1"/>
</dbReference>
<reference evidence="5" key="1">
    <citation type="submission" date="2022-01" db="EMBL/GenBank/DDBJ databases">
        <title>Nocardioidaceae gen. sp. A5X3R13.</title>
        <authorList>
            <person name="Lopez Marin M.A."/>
            <person name="Uhlik O."/>
        </authorList>
    </citation>
    <scope>NUCLEOTIDE SEQUENCE</scope>
    <source>
        <strain evidence="5">A5X3R13</strain>
    </source>
</reference>
<dbReference type="GO" id="GO:0030288">
    <property type="term" value="C:outer membrane-bounded periplasmic space"/>
    <property type="evidence" value="ECO:0007669"/>
    <property type="project" value="TreeGrafter"/>
</dbReference>
<dbReference type="InterPro" id="IPR010916">
    <property type="entry name" value="TonB_box_CS"/>
</dbReference>
<evidence type="ECO:0000259" key="3">
    <source>
        <dbReference type="Pfam" id="PF02872"/>
    </source>
</evidence>
<dbReference type="SUPFAM" id="SSF56219">
    <property type="entry name" value="DNase I-like"/>
    <property type="match status" value="1"/>
</dbReference>
<name>A0AA46TM41_9ACTN</name>
<dbReference type="KEGG" id="sgrg:L0C25_12135"/>
<feature type="domain" description="Endonuclease/exonuclease/phosphatase" evidence="4">
    <location>
        <begin position="57"/>
        <end position="212"/>
    </location>
</feature>
<feature type="domain" description="5'-Nucleotidase C-terminal" evidence="3">
    <location>
        <begin position="547"/>
        <end position="721"/>
    </location>
</feature>
<dbReference type="InterPro" id="IPR036907">
    <property type="entry name" value="5'-Nucleotdase_C_sf"/>
</dbReference>
<feature type="domain" description="Calcineurin-like phosphoesterase" evidence="2">
    <location>
        <begin position="230"/>
        <end position="455"/>
    </location>
</feature>
<dbReference type="RefSeq" id="WP_271636754.1">
    <property type="nucleotide sequence ID" value="NZ_CP094970.1"/>
</dbReference>
<dbReference type="InterPro" id="IPR008334">
    <property type="entry name" value="5'-Nucleotdase_C"/>
</dbReference>
<dbReference type="PANTHER" id="PTHR11575">
    <property type="entry name" value="5'-NUCLEOTIDASE-RELATED"/>
    <property type="match status" value="1"/>
</dbReference>
<dbReference type="InterPro" id="IPR006179">
    <property type="entry name" value="5_nucleotidase/apyrase"/>
</dbReference>
<sequence length="847" mass="91198">MPSPESVPEGEDVIRTAMIYRKSVVRAIGESVILDDPAFANARPPLAQTFRERGGARDDTFVVIANHFKSKSGDGTGDNEDTGDGQGSFNGDRVRQAQALVTFADEQSAAARTTSVFLMGDFNAYTEEDPMQVFYDAGYTDLASRTQESTYVFDGKVGSLDHVLASATAAEGVAGVDVWNVNSVEPVAYEYSRYNYNATLLYDESPFRSSDHDPIVVGIDPDAKFVDLNLLNINDFHGRIEEDSTVQFAGTVEQLREQAGEDSTLFLSAGDNIGASLFASSVAQDQPTIDVLNALGLRGAAVGNHEFDKGFADLRDRVIGPDDDRNADWTYLGANVYEKGTQNPVLDEYDVFDVNGLRVAVVGAVTQETPSLVTPDGIKDLSFGDPVKAVNRVAGEIEDADLADVIVAEYHEGAAEGTPEGATLEDEVAQGGAFARIVNKTSPAVDAIFTGHTHKQYAWDAPVPGEAGETRPIVQTGSYGENIGQIELTVNAYDGDVDAYDARNVPRTEEDPAALVEKYDRVADVDQIVTDALDEAAEVGDQEIGSLTADITTAFKGDERDDRGSESTLGNTVGNMLRDTLASDERGGAEIGVTNPGGLRAELMYEATNPESKDGIIRYAEANSVLPFTNNLNTITLTGAQFKTLLEQQWQTNPGGETPERPYLQLGLSDNVTYTYKAKAKHGHHITSISVDGKPIKPKAGYRIGTFSFLTAGGDNFRIFTQGKNLSDSGLVDRDGWIEYIESNSPLSPDFARHAVQAQGLPKAVRRGKKVSFTLNELNLTSLGSPKNASAVVRLGKKKVDTAKVSAKGTARVTFKVPKKAKLGKTEILVRVKPSGTYVQVPVRVKK</sequence>
<dbReference type="Pfam" id="PF00149">
    <property type="entry name" value="Metallophos"/>
    <property type="match status" value="1"/>
</dbReference>
<dbReference type="PANTHER" id="PTHR11575:SF24">
    <property type="entry name" value="5'-NUCLEOTIDASE"/>
    <property type="match status" value="1"/>
</dbReference>
<dbReference type="PRINTS" id="PR01607">
    <property type="entry name" value="APYRASEFAMLY"/>
</dbReference>
<evidence type="ECO:0000259" key="4">
    <source>
        <dbReference type="Pfam" id="PF03372"/>
    </source>
</evidence>
<dbReference type="InterPro" id="IPR004843">
    <property type="entry name" value="Calcineurin-like_PHP"/>
</dbReference>
<evidence type="ECO:0000256" key="1">
    <source>
        <dbReference type="ARBA" id="ARBA00022729"/>
    </source>
</evidence>